<dbReference type="Pfam" id="PF08281">
    <property type="entry name" value="Sigma70_r4_2"/>
    <property type="match status" value="1"/>
</dbReference>
<name>A0ABY4FLI9_9MICO</name>
<dbReference type="InterPro" id="IPR013249">
    <property type="entry name" value="RNA_pol_sigma70_r4_t2"/>
</dbReference>
<evidence type="ECO:0000313" key="8">
    <source>
        <dbReference type="Proteomes" id="UP000831786"/>
    </source>
</evidence>
<dbReference type="Gene3D" id="1.10.1740.10">
    <property type="match status" value="1"/>
</dbReference>
<dbReference type="EMBL" id="CP095045">
    <property type="protein sequence ID" value="UOQ57121.1"/>
    <property type="molecule type" value="Genomic_DNA"/>
</dbReference>
<sequence>MEARGAPDDALWRRALEGDGDAFGAIFDAHRDRVFAHCLRALQSFHDAEDATAVAFLELWRKRADARTVDGSILPWLLVTATNTCRNLHRSRRRYQRVLQRLPRSETAPSAEDRAELASELSPELAVALERLGAADARLFALVALEGYSPAEAAVVLGRSSGAVRTRLHRIRTRLRAHLEPEAAGSRAEEAACEPTP</sequence>
<evidence type="ECO:0000256" key="3">
    <source>
        <dbReference type="ARBA" id="ARBA00023082"/>
    </source>
</evidence>
<reference evidence="7 8" key="1">
    <citation type="submission" date="2022-04" db="EMBL/GenBank/DDBJ databases">
        <title>Leucobacter sp. isolated from rhizosphere of garlic.</title>
        <authorList>
            <person name="Won M."/>
            <person name="Lee C.-M."/>
            <person name="Woen H.-Y."/>
            <person name="Kwon S.-W."/>
        </authorList>
    </citation>
    <scope>NUCLEOTIDE SEQUENCE [LARGE SCALE GENOMIC DNA]</scope>
    <source>
        <strain evidence="7 8">H21R-40</strain>
    </source>
</reference>
<evidence type="ECO:0000259" key="6">
    <source>
        <dbReference type="Pfam" id="PF08281"/>
    </source>
</evidence>
<comment type="similarity">
    <text evidence="1">Belongs to the sigma-70 factor family. ECF subfamily.</text>
</comment>
<dbReference type="InterPro" id="IPR036388">
    <property type="entry name" value="WH-like_DNA-bd_sf"/>
</dbReference>
<accession>A0ABY4FLI9</accession>
<dbReference type="InterPro" id="IPR039425">
    <property type="entry name" value="RNA_pol_sigma-70-like"/>
</dbReference>
<dbReference type="Proteomes" id="UP000831786">
    <property type="component" value="Chromosome"/>
</dbReference>
<dbReference type="PANTHER" id="PTHR43133:SF25">
    <property type="entry name" value="RNA POLYMERASE SIGMA FACTOR RFAY-RELATED"/>
    <property type="match status" value="1"/>
</dbReference>
<evidence type="ECO:0000256" key="4">
    <source>
        <dbReference type="ARBA" id="ARBA00023163"/>
    </source>
</evidence>
<dbReference type="InterPro" id="IPR013324">
    <property type="entry name" value="RNA_pol_sigma_r3/r4-like"/>
</dbReference>
<dbReference type="Gene3D" id="1.10.10.10">
    <property type="entry name" value="Winged helix-like DNA-binding domain superfamily/Winged helix DNA-binding domain"/>
    <property type="match status" value="1"/>
</dbReference>
<dbReference type="InterPro" id="IPR007627">
    <property type="entry name" value="RNA_pol_sigma70_r2"/>
</dbReference>
<protein>
    <submittedName>
        <fullName evidence="7">RNA polymerase sigma factor</fullName>
    </submittedName>
</protein>
<organism evidence="7 8">
    <name type="scientific">Leucobacter allii</name>
    <dbReference type="NCBI Taxonomy" id="2932247"/>
    <lineage>
        <taxon>Bacteria</taxon>
        <taxon>Bacillati</taxon>
        <taxon>Actinomycetota</taxon>
        <taxon>Actinomycetes</taxon>
        <taxon>Micrococcales</taxon>
        <taxon>Microbacteriaceae</taxon>
        <taxon>Leucobacter</taxon>
    </lineage>
</organism>
<dbReference type="NCBIfam" id="TIGR02937">
    <property type="entry name" value="sigma70-ECF"/>
    <property type="match status" value="1"/>
</dbReference>
<dbReference type="SUPFAM" id="SSF88946">
    <property type="entry name" value="Sigma2 domain of RNA polymerase sigma factors"/>
    <property type="match status" value="1"/>
</dbReference>
<evidence type="ECO:0000313" key="7">
    <source>
        <dbReference type="EMBL" id="UOQ57121.1"/>
    </source>
</evidence>
<dbReference type="InterPro" id="IPR014284">
    <property type="entry name" value="RNA_pol_sigma-70_dom"/>
</dbReference>
<dbReference type="Pfam" id="PF04542">
    <property type="entry name" value="Sigma70_r2"/>
    <property type="match status" value="1"/>
</dbReference>
<dbReference type="PANTHER" id="PTHR43133">
    <property type="entry name" value="RNA POLYMERASE ECF-TYPE SIGMA FACTO"/>
    <property type="match status" value="1"/>
</dbReference>
<keyword evidence="3" id="KW-0731">Sigma factor</keyword>
<evidence type="ECO:0000259" key="5">
    <source>
        <dbReference type="Pfam" id="PF04542"/>
    </source>
</evidence>
<keyword evidence="8" id="KW-1185">Reference proteome</keyword>
<keyword evidence="2" id="KW-0805">Transcription regulation</keyword>
<evidence type="ECO:0000256" key="1">
    <source>
        <dbReference type="ARBA" id="ARBA00010641"/>
    </source>
</evidence>
<feature type="domain" description="RNA polymerase sigma factor 70 region 4 type 2" evidence="6">
    <location>
        <begin position="125"/>
        <end position="175"/>
    </location>
</feature>
<dbReference type="SUPFAM" id="SSF88659">
    <property type="entry name" value="Sigma3 and sigma4 domains of RNA polymerase sigma factors"/>
    <property type="match status" value="1"/>
</dbReference>
<dbReference type="InterPro" id="IPR013325">
    <property type="entry name" value="RNA_pol_sigma_r2"/>
</dbReference>
<keyword evidence="4" id="KW-0804">Transcription</keyword>
<dbReference type="RefSeq" id="WP_244727717.1">
    <property type="nucleotide sequence ID" value="NZ_CP095045.1"/>
</dbReference>
<feature type="domain" description="RNA polymerase sigma-70 region 2" evidence="5">
    <location>
        <begin position="27"/>
        <end position="94"/>
    </location>
</feature>
<proteinExistence type="inferred from homology"/>
<gene>
    <name evidence="7" type="ORF">MUN78_15925</name>
</gene>
<evidence type="ECO:0000256" key="2">
    <source>
        <dbReference type="ARBA" id="ARBA00023015"/>
    </source>
</evidence>